<evidence type="ECO:0000256" key="1">
    <source>
        <dbReference type="SAM" id="MobiDB-lite"/>
    </source>
</evidence>
<evidence type="ECO:0000313" key="2">
    <source>
        <dbReference type="EMBL" id="KOX70412.1"/>
    </source>
</evidence>
<reference evidence="2 3" key="1">
    <citation type="submission" date="2015-07" db="EMBL/GenBank/DDBJ databases">
        <title>The genome of Melipona quadrifasciata.</title>
        <authorList>
            <person name="Pan H."/>
            <person name="Kapheim K."/>
        </authorList>
    </citation>
    <scope>NUCLEOTIDE SEQUENCE [LARGE SCALE GENOMIC DNA]</scope>
    <source>
        <strain evidence="2">0111107301</strain>
        <tissue evidence="2">Whole body</tissue>
    </source>
</reference>
<gene>
    <name evidence="2" type="ORF">WN51_04815</name>
</gene>
<accession>A0A0N0BDH0</accession>
<dbReference type="EMBL" id="KQ435863">
    <property type="protein sequence ID" value="KOX70412.1"/>
    <property type="molecule type" value="Genomic_DNA"/>
</dbReference>
<feature type="compositionally biased region" description="Acidic residues" evidence="1">
    <location>
        <begin position="111"/>
        <end position="120"/>
    </location>
</feature>
<protein>
    <submittedName>
        <fullName evidence="2">Uncharacterized protein</fullName>
    </submittedName>
</protein>
<organism evidence="2 3">
    <name type="scientific">Melipona quadrifasciata</name>
    <dbReference type="NCBI Taxonomy" id="166423"/>
    <lineage>
        <taxon>Eukaryota</taxon>
        <taxon>Metazoa</taxon>
        <taxon>Ecdysozoa</taxon>
        <taxon>Arthropoda</taxon>
        <taxon>Hexapoda</taxon>
        <taxon>Insecta</taxon>
        <taxon>Pterygota</taxon>
        <taxon>Neoptera</taxon>
        <taxon>Endopterygota</taxon>
        <taxon>Hymenoptera</taxon>
        <taxon>Apocrita</taxon>
        <taxon>Aculeata</taxon>
        <taxon>Apoidea</taxon>
        <taxon>Anthophila</taxon>
        <taxon>Apidae</taxon>
        <taxon>Melipona</taxon>
    </lineage>
</organism>
<sequence>MYKYNSYKITRTTVEIFLDFNEALTRQRNSLGVGEWRYTGKMNGTSVHVKIFKADKCIYENNNSVVLNANNLGSLISCLKDTRLEVNNFLTSLVEEQRCSADAGDRLTSESDTDFEDEVEVVNPKKSKLIDQ</sequence>
<dbReference type="AlphaFoldDB" id="A0A0N0BDH0"/>
<dbReference type="Proteomes" id="UP000053105">
    <property type="component" value="Unassembled WGS sequence"/>
</dbReference>
<keyword evidence="3" id="KW-1185">Reference proteome</keyword>
<feature type="compositionally biased region" description="Basic and acidic residues" evidence="1">
    <location>
        <begin position="100"/>
        <end position="109"/>
    </location>
</feature>
<evidence type="ECO:0000313" key="3">
    <source>
        <dbReference type="Proteomes" id="UP000053105"/>
    </source>
</evidence>
<proteinExistence type="predicted"/>
<feature type="region of interest" description="Disordered" evidence="1">
    <location>
        <begin position="100"/>
        <end position="132"/>
    </location>
</feature>
<name>A0A0N0BDH0_9HYME</name>
<dbReference type="OrthoDB" id="6514241at2759"/>